<dbReference type="RefSeq" id="WP_126673495.1">
    <property type="nucleotide sequence ID" value="NZ_RYZR01000005.1"/>
</dbReference>
<organism evidence="2 3">
    <name type="scientific">Dyella dinghuensis</name>
    <dbReference type="NCBI Taxonomy" id="1920169"/>
    <lineage>
        <taxon>Bacteria</taxon>
        <taxon>Pseudomonadati</taxon>
        <taxon>Pseudomonadota</taxon>
        <taxon>Gammaproteobacteria</taxon>
        <taxon>Lysobacterales</taxon>
        <taxon>Rhodanobacteraceae</taxon>
        <taxon>Dyella</taxon>
    </lineage>
</organism>
<evidence type="ECO:0000256" key="1">
    <source>
        <dbReference type="SAM" id="Phobius"/>
    </source>
</evidence>
<accession>A0A3S0PYS5</accession>
<dbReference type="OrthoDB" id="5955610at2"/>
<feature type="transmembrane region" description="Helical" evidence="1">
    <location>
        <begin position="81"/>
        <end position="99"/>
    </location>
</feature>
<dbReference type="AlphaFoldDB" id="A0A3S0PYS5"/>
<comment type="caution">
    <text evidence="2">The sequence shown here is derived from an EMBL/GenBank/DDBJ whole genome shotgun (WGS) entry which is preliminary data.</text>
</comment>
<keyword evidence="1" id="KW-0812">Transmembrane</keyword>
<dbReference type="EMBL" id="RYZR01000005">
    <property type="protein sequence ID" value="RUL64216.1"/>
    <property type="molecule type" value="Genomic_DNA"/>
</dbReference>
<keyword evidence="3" id="KW-1185">Reference proteome</keyword>
<name>A0A3S0PYS5_9GAMM</name>
<protein>
    <submittedName>
        <fullName evidence="2">Uncharacterized protein</fullName>
    </submittedName>
</protein>
<evidence type="ECO:0000313" key="3">
    <source>
        <dbReference type="Proteomes" id="UP000267077"/>
    </source>
</evidence>
<feature type="transmembrane region" description="Helical" evidence="1">
    <location>
        <begin position="20"/>
        <end position="42"/>
    </location>
</feature>
<keyword evidence="1" id="KW-1133">Transmembrane helix</keyword>
<dbReference type="Proteomes" id="UP000267077">
    <property type="component" value="Unassembled WGS sequence"/>
</dbReference>
<reference evidence="2 3" key="1">
    <citation type="submission" date="2018-12" db="EMBL/GenBank/DDBJ databases">
        <title>Dyella dinghuensis sp. nov. DHOA06 and Dyella choica sp. nov. 4M-K27, isolated from forest soil.</title>
        <authorList>
            <person name="Qiu L.-H."/>
            <person name="Gao Z.-H."/>
        </authorList>
    </citation>
    <scope>NUCLEOTIDE SEQUENCE [LARGE SCALE GENOMIC DNA]</scope>
    <source>
        <strain evidence="2 3">DHOA06</strain>
    </source>
</reference>
<proteinExistence type="predicted"/>
<gene>
    <name evidence="2" type="ORF">EKH79_09195</name>
</gene>
<feature type="transmembrane region" description="Helical" evidence="1">
    <location>
        <begin position="54"/>
        <end position="74"/>
    </location>
</feature>
<evidence type="ECO:0000313" key="2">
    <source>
        <dbReference type="EMBL" id="RUL64216.1"/>
    </source>
</evidence>
<keyword evidence="1" id="KW-0472">Membrane</keyword>
<sequence length="101" mass="11388">MQSSEPYNAHTPPIQRWNGATPLVMTGIVLVMVVMDLIRHGFHAPRHDEGTADHIAILLMFGQIPVVISFLWSGRKEIKRIAPVLIAQVAFWLLTYMLALQ</sequence>